<dbReference type="Pfam" id="PF09643">
    <property type="entry name" value="YopX"/>
    <property type="match status" value="1"/>
</dbReference>
<dbReference type="EMBL" id="QRVP01000023">
    <property type="protein sequence ID" value="RGS51285.1"/>
    <property type="molecule type" value="Genomic_DNA"/>
</dbReference>
<sequence length="142" mass="16291">MEKVLIMKREIKFRGKSIDTGKWIYGFLSFFYTAGRNENGLILTDKAKIYSPEDCRCDDVWAETVGQFTGLCDKNGKEIYEGDILVCGQWIALVLWNKKLATFALQFDFEKEVGMKPLGEWQTMTIVSNIYDSPELLKGNKP</sequence>
<gene>
    <name evidence="3" type="ORF">DWW14_03380</name>
    <name evidence="2" type="ORF">DWX87_17975</name>
</gene>
<accession>A0A412JFR9</accession>
<evidence type="ECO:0000313" key="3">
    <source>
        <dbReference type="EMBL" id="RGV45125.1"/>
    </source>
</evidence>
<reference evidence="4 5" key="1">
    <citation type="submission" date="2018-08" db="EMBL/GenBank/DDBJ databases">
        <title>A genome reference for cultivated species of the human gut microbiota.</title>
        <authorList>
            <person name="Zou Y."/>
            <person name="Xue W."/>
            <person name="Luo G."/>
        </authorList>
    </citation>
    <scope>NUCLEOTIDE SEQUENCE [LARGE SCALE GENOMIC DNA]</scope>
    <source>
        <strain evidence="3 5">AF14-42</strain>
        <strain evidence="2 4">AF21-53</strain>
    </source>
</reference>
<feature type="domain" description="YopX protein" evidence="1">
    <location>
        <begin position="12"/>
        <end position="138"/>
    </location>
</feature>
<evidence type="ECO:0000259" key="1">
    <source>
        <dbReference type="Pfam" id="PF09643"/>
    </source>
</evidence>
<dbReference type="Gene3D" id="2.30.30.290">
    <property type="entry name" value="YopX-like domains"/>
    <property type="match status" value="1"/>
</dbReference>
<evidence type="ECO:0000313" key="2">
    <source>
        <dbReference type="EMBL" id="RGS51285.1"/>
    </source>
</evidence>
<dbReference type="EMBL" id="QRZC01000003">
    <property type="protein sequence ID" value="RGV45125.1"/>
    <property type="molecule type" value="Genomic_DNA"/>
</dbReference>
<dbReference type="SUPFAM" id="SSF159006">
    <property type="entry name" value="YopX-like"/>
    <property type="match status" value="1"/>
</dbReference>
<comment type="caution">
    <text evidence="2">The sequence shown here is derived from an EMBL/GenBank/DDBJ whole genome shotgun (WGS) entry which is preliminary data.</text>
</comment>
<protein>
    <recommendedName>
        <fullName evidence="1">YopX protein domain-containing protein</fullName>
    </recommendedName>
</protein>
<dbReference type="Proteomes" id="UP000285283">
    <property type="component" value="Unassembled WGS sequence"/>
</dbReference>
<dbReference type="AlphaFoldDB" id="A0A412JFR9"/>
<dbReference type="InterPro" id="IPR019096">
    <property type="entry name" value="YopX_protein"/>
</dbReference>
<proteinExistence type="predicted"/>
<name>A0A412JFR9_BACUN</name>
<dbReference type="InterPro" id="IPR023385">
    <property type="entry name" value="YopX-like_C"/>
</dbReference>
<evidence type="ECO:0000313" key="4">
    <source>
        <dbReference type="Proteomes" id="UP000285283"/>
    </source>
</evidence>
<evidence type="ECO:0000313" key="5">
    <source>
        <dbReference type="Proteomes" id="UP000285343"/>
    </source>
</evidence>
<dbReference type="Proteomes" id="UP000285343">
    <property type="component" value="Unassembled WGS sequence"/>
</dbReference>
<organism evidence="2 4">
    <name type="scientific">Bacteroides uniformis</name>
    <dbReference type="NCBI Taxonomy" id="820"/>
    <lineage>
        <taxon>Bacteria</taxon>
        <taxon>Pseudomonadati</taxon>
        <taxon>Bacteroidota</taxon>
        <taxon>Bacteroidia</taxon>
        <taxon>Bacteroidales</taxon>
        <taxon>Bacteroidaceae</taxon>
        <taxon>Bacteroides</taxon>
    </lineage>
</organism>